<dbReference type="SMART" id="SM00343">
    <property type="entry name" value="ZnF_C2HC"/>
    <property type="match status" value="1"/>
</dbReference>
<keyword evidence="1" id="KW-0479">Metal-binding</keyword>
<feature type="compositionally biased region" description="Polar residues" evidence="2">
    <location>
        <begin position="374"/>
        <end position="386"/>
    </location>
</feature>
<feature type="domain" description="CCHC-type" evidence="3">
    <location>
        <begin position="130"/>
        <end position="144"/>
    </location>
</feature>
<comment type="caution">
    <text evidence="4">The sequence shown here is derived from an EMBL/GenBank/DDBJ whole genome shotgun (WGS) entry which is preliminary data.</text>
</comment>
<dbReference type="SUPFAM" id="SSF56672">
    <property type="entry name" value="DNA/RNA polymerases"/>
    <property type="match status" value="1"/>
</dbReference>
<dbReference type="Pfam" id="PF13976">
    <property type="entry name" value="gag_pre-integrs"/>
    <property type="match status" value="1"/>
</dbReference>
<evidence type="ECO:0000256" key="2">
    <source>
        <dbReference type="SAM" id="MobiDB-lite"/>
    </source>
</evidence>
<dbReference type="InterPro" id="IPR036875">
    <property type="entry name" value="Znf_CCHC_sf"/>
</dbReference>
<reference evidence="4" key="2">
    <citation type="submission" date="2022-01" db="EMBL/GenBank/DDBJ databases">
        <authorList>
            <person name="Yamashiro T."/>
            <person name="Shiraishi A."/>
            <person name="Satake H."/>
            <person name="Nakayama K."/>
        </authorList>
    </citation>
    <scope>NUCLEOTIDE SEQUENCE</scope>
</reference>
<dbReference type="Proteomes" id="UP001151760">
    <property type="component" value="Unassembled WGS sequence"/>
</dbReference>
<name>A0ABQ4YG30_9ASTR</name>
<reference evidence="4" key="1">
    <citation type="journal article" date="2022" name="Int. J. Mol. Sci.">
        <title>Draft Genome of Tanacetum Coccineum: Genomic Comparison of Closely Related Tanacetum-Family Plants.</title>
        <authorList>
            <person name="Yamashiro T."/>
            <person name="Shiraishi A."/>
            <person name="Nakayama K."/>
            <person name="Satake H."/>
        </authorList>
    </citation>
    <scope>NUCLEOTIDE SEQUENCE</scope>
</reference>
<dbReference type="InterPro" id="IPR001878">
    <property type="entry name" value="Znf_CCHC"/>
</dbReference>
<sequence length="1185" mass="136379">MQHPSPNNNYVQQPPFNMNYKQQPMPNPEDISDPTTAMNMAIVLMAKAFKLNYSTPTNNNQRISSNPSNKQIALPSMNMGQYRHIQMVGGNGGNQFRQVSGLAECSSESEYLESARAEGNGNGNNGNQIRCYNCRGVGHYARNCTVRLRRRDVAYLQTQFKHRHQIFNMFTQEEQYTKLLESTSEPHLVQQDDSNVIPANSSMAPNGGEVEHHPATVEETHTIVTLQHVVKSRMSLNANNWSSTVHQEVHKILKDEIAPIVKQVDARVINFEKQFLKEATKFVRDLKTLANEADEYLDMNKVLEYINERLLRAVVSQDIMSIVQNHSVVDTSDLQTELERTKEKFETFIIKKENGYAVLCNDVESTDKTRRTQPRSNTKNDMVPSASKSSCIKNKEVEVEEHHRNLLLFKNKKHMSSECNNIKLAIQNDKFEVVCAILEVAFRRNTCFVRNLERVDLLKGSRTTNLYTINLHEMTFASPICLMACATSTKSWLWHQRLSHLNFDTINELAKNNLVISLLKFKYMKDHLFPSFEQGKSKKSPHRLKPIPNSKNRLHLLHMDLCGSMRVESINGKRALCYPKNDHEDIGKLGAKGDVGFFLALCYSFEQHNLKPELQGMNSGHISSGLDLNYASSTITSQKLTKRELDLLFEAMYDDYIVAKNVHNAMFDENMFINPLAPPSTNSAESSSQYVDPSNMHTFYKPYQHEYQWTKNHHLEQAIGEPLRPVLTRNQLRTDGEMCIHALSFKRLNVWELVTLPDNIKPITLKWLFKNKLDEENMVIRSKTRLVVRGYRQEEGIDFEESFTLVSRMEGIGIFLTYAAYKSFIMYQIDVKTAFFHGSLKEDVYVCQPEGFIDVDHPSHVYKLKKALYGLNQEPVAWYEELSKFLLHNHFTKGIVDPNLFIRRFEDGILVVQVYVDDIIFGSTNPRSRGVSGHLQEYFQRNSILRRKVSELVLEKTRLYNAVNRGGRISPEGLNVIMKEEVAKGIFKGILVGKDEICISHLQYADDRVFFGEWDKENAQNLMCILKCFEEVSGLKINLNKSKLYGVGVTLDEMDIMARYMGCSIGEFLFLYLGIPIGLSMRRVNTWRHVVENFKRRLTEWRAKMMSFGGRLTLINSVCGLHSDVYSLGILHRVAKDLLERFQLLMQGISLTKQEREYKLYDAFDKFAHIIGGNYIFRYLETLLS</sequence>
<dbReference type="Pfam" id="PF00098">
    <property type="entry name" value="zf-CCHC"/>
    <property type="match status" value="1"/>
</dbReference>
<dbReference type="InterPro" id="IPR013103">
    <property type="entry name" value="RVT_2"/>
</dbReference>
<dbReference type="InterPro" id="IPR025724">
    <property type="entry name" value="GAG-pre-integrase_dom"/>
</dbReference>
<evidence type="ECO:0000259" key="3">
    <source>
        <dbReference type="PROSITE" id="PS50158"/>
    </source>
</evidence>
<protein>
    <submittedName>
        <fullName evidence="4">Retrovirus-related pol polyprotein from transposon TNT 1-94</fullName>
    </submittedName>
</protein>
<keyword evidence="1" id="KW-0863">Zinc-finger</keyword>
<evidence type="ECO:0000313" key="5">
    <source>
        <dbReference type="Proteomes" id="UP001151760"/>
    </source>
</evidence>
<dbReference type="EMBL" id="BQNB010010372">
    <property type="protein sequence ID" value="GJS76401.1"/>
    <property type="molecule type" value="Genomic_DNA"/>
</dbReference>
<evidence type="ECO:0000256" key="1">
    <source>
        <dbReference type="PROSITE-ProRule" id="PRU00047"/>
    </source>
</evidence>
<keyword evidence="1" id="KW-0862">Zinc</keyword>
<dbReference type="PANTHER" id="PTHR33116">
    <property type="entry name" value="REVERSE TRANSCRIPTASE ZINC-BINDING DOMAIN-CONTAINING PROTEIN-RELATED-RELATED"/>
    <property type="match status" value="1"/>
</dbReference>
<dbReference type="InterPro" id="IPR043502">
    <property type="entry name" value="DNA/RNA_pol_sf"/>
</dbReference>
<dbReference type="SUPFAM" id="SSF57756">
    <property type="entry name" value="Retrovirus zinc finger-like domains"/>
    <property type="match status" value="1"/>
</dbReference>
<organism evidence="4 5">
    <name type="scientific">Tanacetum coccineum</name>
    <dbReference type="NCBI Taxonomy" id="301880"/>
    <lineage>
        <taxon>Eukaryota</taxon>
        <taxon>Viridiplantae</taxon>
        <taxon>Streptophyta</taxon>
        <taxon>Embryophyta</taxon>
        <taxon>Tracheophyta</taxon>
        <taxon>Spermatophyta</taxon>
        <taxon>Magnoliopsida</taxon>
        <taxon>eudicotyledons</taxon>
        <taxon>Gunneridae</taxon>
        <taxon>Pentapetalae</taxon>
        <taxon>asterids</taxon>
        <taxon>campanulids</taxon>
        <taxon>Asterales</taxon>
        <taxon>Asteraceae</taxon>
        <taxon>Asteroideae</taxon>
        <taxon>Anthemideae</taxon>
        <taxon>Anthemidinae</taxon>
        <taxon>Tanacetum</taxon>
    </lineage>
</organism>
<proteinExistence type="predicted"/>
<feature type="region of interest" description="Disordered" evidence="2">
    <location>
        <begin position="367"/>
        <end position="386"/>
    </location>
</feature>
<gene>
    <name evidence="4" type="ORF">Tco_0726282</name>
</gene>
<dbReference type="PROSITE" id="PS50158">
    <property type="entry name" value="ZF_CCHC"/>
    <property type="match status" value="1"/>
</dbReference>
<accession>A0ABQ4YG30</accession>
<dbReference type="PANTHER" id="PTHR33116:SF81">
    <property type="entry name" value="RNA-DIRECTED DNA POLYMERASE"/>
    <property type="match status" value="1"/>
</dbReference>
<evidence type="ECO:0000313" key="4">
    <source>
        <dbReference type="EMBL" id="GJS76401.1"/>
    </source>
</evidence>
<keyword evidence="5" id="KW-1185">Reference proteome</keyword>
<dbReference type="Pfam" id="PF07727">
    <property type="entry name" value="RVT_2"/>
    <property type="match status" value="1"/>
</dbReference>